<dbReference type="GO" id="GO:0000271">
    <property type="term" value="P:polysaccharide biosynthetic process"/>
    <property type="evidence" value="ECO:0007669"/>
    <property type="project" value="InterPro"/>
</dbReference>
<dbReference type="RefSeq" id="WP_091499002.1">
    <property type="nucleotide sequence ID" value="NZ_FODJ01000010.1"/>
</dbReference>
<dbReference type="GO" id="GO:0016628">
    <property type="term" value="F:oxidoreductase activity, acting on the CH-CH group of donors, NAD or NADP as acceptor"/>
    <property type="evidence" value="ECO:0007669"/>
    <property type="project" value="InterPro"/>
</dbReference>
<dbReference type="EMBL" id="FODJ01000010">
    <property type="protein sequence ID" value="SEO63030.1"/>
    <property type="molecule type" value="Genomic_DNA"/>
</dbReference>
<dbReference type="InterPro" id="IPR036220">
    <property type="entry name" value="UDP-Glc/GDP-Man_DH_C_sf"/>
</dbReference>
<dbReference type="SUPFAM" id="SSF48179">
    <property type="entry name" value="6-phosphogluconate dehydrogenase C-terminal domain-like"/>
    <property type="match status" value="1"/>
</dbReference>
<dbReference type="Pfam" id="PF03721">
    <property type="entry name" value="UDPG_MGDP_dh_N"/>
    <property type="match status" value="1"/>
</dbReference>
<dbReference type="STRING" id="872970.SAMN04488134_1105"/>
<keyword evidence="3" id="KW-0520">NAD</keyword>
<feature type="domain" description="UDP-glucose/GDP-mannose dehydrogenase C-terminal" evidence="6">
    <location>
        <begin position="322"/>
        <end position="423"/>
    </location>
</feature>
<dbReference type="InterPro" id="IPR014026">
    <property type="entry name" value="UDP-Glc/GDP-Man_DH_dimer"/>
</dbReference>
<dbReference type="PANTHER" id="PTHR43491:SF2">
    <property type="entry name" value="UDP-N-ACETYL-D-MANNOSAMINE DEHYDROGENASE"/>
    <property type="match status" value="1"/>
</dbReference>
<dbReference type="PIRSF" id="PIRSF500136">
    <property type="entry name" value="UDP_ManNAc_DH"/>
    <property type="match status" value="1"/>
</dbReference>
<dbReference type="SMART" id="SM00984">
    <property type="entry name" value="UDPG_MGDP_dh_C"/>
    <property type="match status" value="1"/>
</dbReference>
<evidence type="ECO:0000313" key="8">
    <source>
        <dbReference type="Proteomes" id="UP000199300"/>
    </source>
</evidence>
<keyword evidence="5" id="KW-0472">Membrane</keyword>
<dbReference type="PIRSF" id="PIRSF000124">
    <property type="entry name" value="UDPglc_GDPman_dh"/>
    <property type="match status" value="1"/>
</dbReference>
<keyword evidence="2" id="KW-0560">Oxidoreductase</keyword>
<gene>
    <name evidence="7" type="ORF">SAMN04488134_1105</name>
</gene>
<reference evidence="7 8" key="1">
    <citation type="submission" date="2016-10" db="EMBL/GenBank/DDBJ databases">
        <authorList>
            <person name="de Groot N.N."/>
        </authorList>
    </citation>
    <scope>NUCLEOTIDE SEQUENCE [LARGE SCALE GENOMIC DNA]</scope>
    <source>
        <strain evidence="7 8">CGMCC 1.10434</strain>
    </source>
</reference>
<name>A0A1H8R9C5_9BACI</name>
<dbReference type="PANTHER" id="PTHR43491">
    <property type="entry name" value="UDP-N-ACETYL-D-MANNOSAMINE DEHYDROGENASE"/>
    <property type="match status" value="1"/>
</dbReference>
<dbReference type="NCBIfam" id="TIGR03026">
    <property type="entry name" value="NDP-sugDHase"/>
    <property type="match status" value="1"/>
</dbReference>
<dbReference type="OrthoDB" id="9803238at2"/>
<comment type="similarity">
    <text evidence="1 4">Belongs to the UDP-glucose/GDP-mannose dehydrogenase family.</text>
</comment>
<dbReference type="Pfam" id="PF03720">
    <property type="entry name" value="UDPG_MGDP_dh_C"/>
    <property type="match status" value="1"/>
</dbReference>
<keyword evidence="5" id="KW-1133">Transmembrane helix</keyword>
<evidence type="ECO:0000259" key="6">
    <source>
        <dbReference type="SMART" id="SM00984"/>
    </source>
</evidence>
<evidence type="ECO:0000256" key="4">
    <source>
        <dbReference type="PIRNR" id="PIRNR000124"/>
    </source>
</evidence>
<evidence type="ECO:0000256" key="2">
    <source>
        <dbReference type="ARBA" id="ARBA00023002"/>
    </source>
</evidence>
<evidence type="ECO:0000313" key="7">
    <source>
        <dbReference type="EMBL" id="SEO63030.1"/>
    </source>
</evidence>
<evidence type="ECO:0000256" key="1">
    <source>
        <dbReference type="ARBA" id="ARBA00006601"/>
    </source>
</evidence>
<dbReference type="InterPro" id="IPR028359">
    <property type="entry name" value="UDP_ManNAc/GlcNAc_DH"/>
</dbReference>
<dbReference type="GO" id="GO:0016616">
    <property type="term" value="F:oxidoreductase activity, acting on the CH-OH group of donors, NAD or NADP as acceptor"/>
    <property type="evidence" value="ECO:0007669"/>
    <property type="project" value="InterPro"/>
</dbReference>
<accession>A0A1H8R9C5</accession>
<dbReference type="SUPFAM" id="SSF51735">
    <property type="entry name" value="NAD(P)-binding Rossmann-fold domains"/>
    <property type="match status" value="1"/>
</dbReference>
<dbReference type="InterPro" id="IPR036291">
    <property type="entry name" value="NAD(P)-bd_dom_sf"/>
</dbReference>
<evidence type="ECO:0000256" key="3">
    <source>
        <dbReference type="ARBA" id="ARBA00023027"/>
    </source>
</evidence>
<keyword evidence="8" id="KW-1185">Reference proteome</keyword>
<proteinExistence type="inferred from homology"/>
<dbReference type="AlphaFoldDB" id="A0A1H8R9C5"/>
<dbReference type="InterPro" id="IPR017476">
    <property type="entry name" value="UDP-Glc/GDP-Man"/>
</dbReference>
<dbReference type="InterPro" id="IPR008927">
    <property type="entry name" value="6-PGluconate_DH-like_C_sf"/>
</dbReference>
<dbReference type="Gene3D" id="3.40.50.720">
    <property type="entry name" value="NAD(P)-binding Rossmann-like Domain"/>
    <property type="match status" value="2"/>
</dbReference>
<organism evidence="7 8">
    <name type="scientific">Amphibacillus marinus</name>
    <dbReference type="NCBI Taxonomy" id="872970"/>
    <lineage>
        <taxon>Bacteria</taxon>
        <taxon>Bacillati</taxon>
        <taxon>Bacillota</taxon>
        <taxon>Bacilli</taxon>
        <taxon>Bacillales</taxon>
        <taxon>Bacillaceae</taxon>
        <taxon>Amphibacillus</taxon>
    </lineage>
</organism>
<evidence type="ECO:0000256" key="5">
    <source>
        <dbReference type="SAM" id="Phobius"/>
    </source>
</evidence>
<dbReference type="InterPro" id="IPR001732">
    <property type="entry name" value="UDP-Glc/GDP-Man_DH_N"/>
</dbReference>
<dbReference type="Pfam" id="PF00984">
    <property type="entry name" value="UDPG_MGDP_dh"/>
    <property type="match status" value="1"/>
</dbReference>
<sequence>MGDRDKLQDSRPVVGMVGLGYVGLPAIIAFAEKYQAIGYDCNPQKIASLKNGIDYTNEVGDEAVIQTSCQFVNSPALLNRCDYIIIAVPTPINAAQQPDLNYLEEASIEVGKHMKRGAIVIYESTVFPGATEEICLPLLEKNSGLEVGKAFSIGYSPERINPGDKENTFKTISKIVSGYDLATAQAVEALYQSVLDAPVFVANSIKVAEAAKVVENTQRDINIAYMNELSQIFQHLGIDTQEVIEAASTKWNFISLNPGLVGGHCISVDPYYLIWKAEQVGYNPYLIKKARQINEYMVTIVANQVFSFAANNQIELSDLHVNILGVAFKENVGDLRNAKAIEVIKKLQERNVRLSICDPLIDDQELEKLTGERNQTVASLPAADIVMLISPHQQLVSAIEESFQSLCKNEHTLFIDLKGCMKQFASQQYWTL</sequence>
<dbReference type="InterPro" id="IPR014027">
    <property type="entry name" value="UDP-Glc/GDP-Man_DH_C"/>
</dbReference>
<keyword evidence="5" id="KW-0812">Transmembrane</keyword>
<dbReference type="Proteomes" id="UP000199300">
    <property type="component" value="Unassembled WGS sequence"/>
</dbReference>
<protein>
    <submittedName>
        <fullName evidence="7">UDP-N-acetyl-D-galactosamine dehydrogenase</fullName>
    </submittedName>
</protein>
<dbReference type="GO" id="GO:0051287">
    <property type="term" value="F:NAD binding"/>
    <property type="evidence" value="ECO:0007669"/>
    <property type="project" value="InterPro"/>
</dbReference>
<feature type="transmembrane region" description="Helical" evidence="5">
    <location>
        <begin position="12"/>
        <end position="31"/>
    </location>
</feature>
<dbReference type="SUPFAM" id="SSF52413">
    <property type="entry name" value="UDP-glucose/GDP-mannose dehydrogenase C-terminal domain"/>
    <property type="match status" value="1"/>
</dbReference>